<feature type="signal peptide" evidence="1">
    <location>
        <begin position="1"/>
        <end position="47"/>
    </location>
</feature>
<name>A0AA88FKX0_9BACT</name>
<proteinExistence type="predicted"/>
<dbReference type="Pfam" id="PF18962">
    <property type="entry name" value="Por_Secre_tail"/>
    <property type="match status" value="1"/>
</dbReference>
<keyword evidence="4" id="KW-1185">Reference proteome</keyword>
<dbReference type="NCBIfam" id="TIGR04183">
    <property type="entry name" value="Por_Secre_tail"/>
    <property type="match status" value="1"/>
</dbReference>
<evidence type="ECO:0000259" key="2">
    <source>
        <dbReference type="Pfam" id="PF18962"/>
    </source>
</evidence>
<accession>A0AA88FKX0</accession>
<reference evidence="3 4" key="1">
    <citation type="submission" date="2019-09" db="EMBL/GenBank/DDBJ databases">
        <title>Genome sequence of Hymenobacter sp. M3.</title>
        <authorList>
            <person name="Srinivasan S."/>
        </authorList>
    </citation>
    <scope>NUCLEOTIDE SEQUENCE [LARGE SCALE GENOMIC DNA]</scope>
    <source>
        <strain evidence="3 4">M3</strain>
    </source>
</reference>
<evidence type="ECO:0000256" key="1">
    <source>
        <dbReference type="SAM" id="SignalP"/>
    </source>
</evidence>
<dbReference type="InterPro" id="IPR026444">
    <property type="entry name" value="Secre_tail"/>
</dbReference>
<organism evidence="3 4">
    <name type="scientific">Hymenobacter busanensis</name>
    <dbReference type="NCBI Taxonomy" id="2607656"/>
    <lineage>
        <taxon>Bacteria</taxon>
        <taxon>Pseudomonadati</taxon>
        <taxon>Bacteroidota</taxon>
        <taxon>Cytophagia</taxon>
        <taxon>Cytophagales</taxon>
        <taxon>Hymenobacteraceae</taxon>
        <taxon>Hymenobacter</taxon>
    </lineage>
</organism>
<feature type="chain" id="PRO_5041729295" evidence="1">
    <location>
        <begin position="48"/>
        <end position="144"/>
    </location>
</feature>
<gene>
    <name evidence="3" type="ORF">F0P96_09880</name>
</gene>
<dbReference type="Proteomes" id="UP000326380">
    <property type="component" value="Unassembled WGS sequence"/>
</dbReference>
<dbReference type="AlphaFoldDB" id="A0AA88FKX0"/>
<protein>
    <submittedName>
        <fullName evidence="3">T9SS type A sorting domain-containing protein</fullName>
    </submittedName>
</protein>
<evidence type="ECO:0000313" key="4">
    <source>
        <dbReference type="Proteomes" id="UP000326380"/>
    </source>
</evidence>
<dbReference type="EMBL" id="VTWU01000003">
    <property type="protein sequence ID" value="KAA9333276.1"/>
    <property type="molecule type" value="Genomic_DNA"/>
</dbReference>
<comment type="caution">
    <text evidence="3">The sequence shown here is derived from an EMBL/GenBank/DDBJ whole genome shotgun (WGS) entry which is preliminary data.</text>
</comment>
<sequence>MVCPVQRSGQVVGHFSLRFSMSKKLLYAVLVLLFSVCCLQSSLPATAQAASAAARPASSGDEKSILVYPNPSTGIVHVAVSGFEGRKTELRVLNVIGTVVYRETMTELDNRFTRTLDLSRFASGLYYVKIDADNTSVMRKLVIR</sequence>
<keyword evidence="1" id="KW-0732">Signal</keyword>
<feature type="domain" description="Secretion system C-terminal sorting" evidence="2">
    <location>
        <begin position="67"/>
        <end position="143"/>
    </location>
</feature>
<evidence type="ECO:0000313" key="3">
    <source>
        <dbReference type="EMBL" id="KAA9333276.1"/>
    </source>
</evidence>